<evidence type="ECO:0000313" key="3">
    <source>
        <dbReference type="Proteomes" id="UP000235005"/>
    </source>
</evidence>
<keyword evidence="3" id="KW-1185">Reference proteome</keyword>
<organism evidence="2 3">
    <name type="scientific">Pseudohalioglobus lutimaris</name>
    <dbReference type="NCBI Taxonomy" id="1737061"/>
    <lineage>
        <taxon>Bacteria</taxon>
        <taxon>Pseudomonadati</taxon>
        <taxon>Pseudomonadota</taxon>
        <taxon>Gammaproteobacteria</taxon>
        <taxon>Cellvibrionales</taxon>
        <taxon>Halieaceae</taxon>
        <taxon>Pseudohalioglobus</taxon>
    </lineage>
</organism>
<dbReference type="Pfam" id="PF00583">
    <property type="entry name" value="Acetyltransf_1"/>
    <property type="match status" value="1"/>
</dbReference>
<keyword evidence="2" id="KW-0808">Transferase</keyword>
<dbReference type="SUPFAM" id="SSF55729">
    <property type="entry name" value="Acyl-CoA N-acyltransferases (Nat)"/>
    <property type="match status" value="1"/>
</dbReference>
<sequence length="132" mass="14916">MDLEKVTDLDALAVYHKAIVIDGEVEGFLLAIPSGRNYVNENYSWFSSRYEQFHYIDRIVVSSSCYGKGLGSALYSDLFSFSKSRVNTIACEYNLEPLNTASKALHLKYGFTEVGRHFVSNEKLVSLQVKET</sequence>
<dbReference type="Gene3D" id="3.40.630.30">
    <property type="match status" value="1"/>
</dbReference>
<name>A0A2N5X0G4_9GAMM</name>
<dbReference type="Proteomes" id="UP000235005">
    <property type="component" value="Unassembled WGS sequence"/>
</dbReference>
<protein>
    <submittedName>
        <fullName evidence="2">GNAT family N-acetyltransferase</fullName>
    </submittedName>
</protein>
<gene>
    <name evidence="2" type="ORF">C0039_15030</name>
</gene>
<dbReference type="PROSITE" id="PS51186">
    <property type="entry name" value="GNAT"/>
    <property type="match status" value="1"/>
</dbReference>
<dbReference type="InterPro" id="IPR000182">
    <property type="entry name" value="GNAT_dom"/>
</dbReference>
<dbReference type="EMBL" id="PKUS01000022">
    <property type="protein sequence ID" value="PLW67946.1"/>
    <property type="molecule type" value="Genomic_DNA"/>
</dbReference>
<comment type="caution">
    <text evidence="2">The sequence shown here is derived from an EMBL/GenBank/DDBJ whole genome shotgun (WGS) entry which is preliminary data.</text>
</comment>
<reference evidence="2 3" key="1">
    <citation type="submission" date="2018-01" db="EMBL/GenBank/DDBJ databases">
        <title>The draft genome sequence of Halioglobus lutimaris HF004.</title>
        <authorList>
            <person name="Du Z.-J."/>
            <person name="Shi M.-J."/>
        </authorList>
    </citation>
    <scope>NUCLEOTIDE SEQUENCE [LARGE SCALE GENOMIC DNA]</scope>
    <source>
        <strain evidence="2 3">HF004</strain>
    </source>
</reference>
<accession>A0A2N5X0G4</accession>
<evidence type="ECO:0000313" key="2">
    <source>
        <dbReference type="EMBL" id="PLW67946.1"/>
    </source>
</evidence>
<dbReference type="AlphaFoldDB" id="A0A2N5X0G4"/>
<dbReference type="InterPro" id="IPR016890">
    <property type="entry name" value="UCP028520"/>
</dbReference>
<evidence type="ECO:0000259" key="1">
    <source>
        <dbReference type="PROSITE" id="PS51186"/>
    </source>
</evidence>
<dbReference type="InterPro" id="IPR016181">
    <property type="entry name" value="Acyl_CoA_acyltransferase"/>
</dbReference>
<dbReference type="PIRSF" id="PIRSF028520">
    <property type="entry name" value="UCP028520"/>
    <property type="match status" value="1"/>
</dbReference>
<dbReference type="CDD" id="cd04301">
    <property type="entry name" value="NAT_SF"/>
    <property type="match status" value="1"/>
</dbReference>
<dbReference type="GO" id="GO:0016747">
    <property type="term" value="F:acyltransferase activity, transferring groups other than amino-acyl groups"/>
    <property type="evidence" value="ECO:0007669"/>
    <property type="project" value="InterPro"/>
</dbReference>
<proteinExistence type="predicted"/>
<feature type="domain" description="N-acetyltransferase" evidence="1">
    <location>
        <begin position="1"/>
        <end position="132"/>
    </location>
</feature>